<protein>
    <submittedName>
        <fullName evidence="7">FAD-dependent oxidoreductase</fullName>
    </submittedName>
</protein>
<keyword evidence="2" id="KW-0285">Flavoprotein</keyword>
<dbReference type="InterPro" id="IPR028202">
    <property type="entry name" value="Reductase_C"/>
</dbReference>
<comment type="cofactor">
    <cofactor evidence="1">
        <name>FAD</name>
        <dbReference type="ChEBI" id="CHEBI:57692"/>
    </cofactor>
</comment>
<dbReference type="Gene3D" id="3.30.390.30">
    <property type="match status" value="1"/>
</dbReference>
<dbReference type="GO" id="GO:0005737">
    <property type="term" value="C:cytoplasm"/>
    <property type="evidence" value="ECO:0007669"/>
    <property type="project" value="TreeGrafter"/>
</dbReference>
<keyword evidence="3" id="KW-0274">FAD</keyword>
<dbReference type="InterPro" id="IPR016156">
    <property type="entry name" value="FAD/NAD-linked_Rdtase_dimer_sf"/>
</dbReference>
<dbReference type="KEGG" id="whr:OG579_00990"/>
<dbReference type="SUPFAM" id="SSF51905">
    <property type="entry name" value="FAD/NAD(P)-binding domain"/>
    <property type="match status" value="1"/>
</dbReference>
<proteinExistence type="predicted"/>
<evidence type="ECO:0000256" key="3">
    <source>
        <dbReference type="ARBA" id="ARBA00022827"/>
    </source>
</evidence>
<keyword evidence="4" id="KW-0560">Oxidoreductase</keyword>
<dbReference type="GO" id="GO:0016651">
    <property type="term" value="F:oxidoreductase activity, acting on NAD(P)H"/>
    <property type="evidence" value="ECO:0007669"/>
    <property type="project" value="TreeGrafter"/>
</dbReference>
<evidence type="ECO:0000313" key="7">
    <source>
        <dbReference type="EMBL" id="WUM20459.1"/>
    </source>
</evidence>
<dbReference type="Pfam" id="PF07992">
    <property type="entry name" value="Pyr_redox_2"/>
    <property type="match status" value="1"/>
</dbReference>
<dbReference type="RefSeq" id="WP_328857759.1">
    <property type="nucleotide sequence ID" value="NZ_CP108021.1"/>
</dbReference>
<dbReference type="SUPFAM" id="SSF55424">
    <property type="entry name" value="FAD/NAD-linked reductases, dimerisation (C-terminal) domain"/>
    <property type="match status" value="1"/>
</dbReference>
<evidence type="ECO:0000259" key="6">
    <source>
        <dbReference type="Pfam" id="PF14759"/>
    </source>
</evidence>
<dbReference type="EMBL" id="CP108021">
    <property type="protein sequence ID" value="WUM20459.1"/>
    <property type="molecule type" value="Genomic_DNA"/>
</dbReference>
<name>A0AAU4K358_9NOCA</name>
<reference evidence="7 8" key="1">
    <citation type="submission" date="2022-10" db="EMBL/GenBank/DDBJ databases">
        <title>The complete genomes of actinobacterial strains from the NBC collection.</title>
        <authorList>
            <person name="Joergensen T.S."/>
            <person name="Alvarez Arevalo M."/>
            <person name="Sterndorff E.B."/>
            <person name="Faurdal D."/>
            <person name="Vuksanovic O."/>
            <person name="Mourched A.-S."/>
            <person name="Charusanti P."/>
            <person name="Shaw S."/>
            <person name="Blin K."/>
            <person name="Weber T."/>
        </authorList>
    </citation>
    <scope>NUCLEOTIDE SEQUENCE [LARGE SCALE GENOMIC DNA]</scope>
    <source>
        <strain evidence="7 8">NBC_00319</strain>
    </source>
</reference>
<dbReference type="AlphaFoldDB" id="A0AAU4K358"/>
<dbReference type="Proteomes" id="UP001432128">
    <property type="component" value="Chromosome"/>
</dbReference>
<dbReference type="InterPro" id="IPR036188">
    <property type="entry name" value="FAD/NAD-bd_sf"/>
</dbReference>
<dbReference type="PANTHER" id="PTHR43557">
    <property type="entry name" value="APOPTOSIS-INDUCING FACTOR 1"/>
    <property type="match status" value="1"/>
</dbReference>
<dbReference type="PANTHER" id="PTHR43557:SF2">
    <property type="entry name" value="RIESKE DOMAIN-CONTAINING PROTEIN-RELATED"/>
    <property type="match status" value="1"/>
</dbReference>
<dbReference type="InterPro" id="IPR023753">
    <property type="entry name" value="FAD/NAD-binding_dom"/>
</dbReference>
<keyword evidence="8" id="KW-1185">Reference proteome</keyword>
<feature type="domain" description="Reductase C-terminal" evidence="6">
    <location>
        <begin position="327"/>
        <end position="405"/>
    </location>
</feature>
<feature type="domain" description="FAD/NAD(P)-binding" evidence="5">
    <location>
        <begin position="2"/>
        <end position="308"/>
    </location>
</feature>
<evidence type="ECO:0000256" key="1">
    <source>
        <dbReference type="ARBA" id="ARBA00001974"/>
    </source>
</evidence>
<organism evidence="7 8">
    <name type="scientific">Williamsia herbipolensis</name>
    <dbReference type="NCBI Taxonomy" id="1603258"/>
    <lineage>
        <taxon>Bacteria</taxon>
        <taxon>Bacillati</taxon>
        <taxon>Actinomycetota</taxon>
        <taxon>Actinomycetes</taxon>
        <taxon>Mycobacteriales</taxon>
        <taxon>Nocardiaceae</taxon>
        <taxon>Williamsia</taxon>
    </lineage>
</organism>
<dbReference type="PRINTS" id="PR00411">
    <property type="entry name" value="PNDRDTASEI"/>
</dbReference>
<gene>
    <name evidence="7" type="ORF">OG579_00990</name>
</gene>
<evidence type="ECO:0000256" key="4">
    <source>
        <dbReference type="ARBA" id="ARBA00023002"/>
    </source>
</evidence>
<evidence type="ECO:0000259" key="5">
    <source>
        <dbReference type="Pfam" id="PF07992"/>
    </source>
</evidence>
<dbReference type="InterPro" id="IPR050446">
    <property type="entry name" value="FAD-oxidoreductase/Apoptosis"/>
</dbReference>
<dbReference type="PRINTS" id="PR00368">
    <property type="entry name" value="FADPNR"/>
</dbReference>
<evidence type="ECO:0000313" key="8">
    <source>
        <dbReference type="Proteomes" id="UP001432128"/>
    </source>
</evidence>
<dbReference type="Gene3D" id="3.50.50.60">
    <property type="entry name" value="FAD/NAD(P)-binding domain"/>
    <property type="match status" value="2"/>
</dbReference>
<dbReference type="Pfam" id="PF14759">
    <property type="entry name" value="Reductase_C"/>
    <property type="match status" value="1"/>
</dbReference>
<accession>A0AAU4K358</accession>
<sequence length="407" mass="42160">MITVVGASLAGLTAARELRASGVTGTIAFVGAESWLPYDRPPLSKDVLLETFPNSAAVAHGAHPGPTALLLDGEAETFDWHLGVAADGLSVDAEGISVRRGQHHPVGPADAVILATGARGRTLIGADLDGVHVLRTLDDARALAADLRTARRVVMIGGGFIGAEIASTARTLGAEVAIIEATEIPGAAVLGVDVARWSMARHALAGVSMHTGAAVETIDGTEGRVRSVTLGDGRVLDADVVVVGIGSVPDTEWAAASGIALDDGFVTDAGGATSMPGVYAVGDCARTFDPITGTHVRRQHWSSAVDQARTVARRIAGLEPPPQRAPYFWSDQYGHRVQVCGHIPVGVEPQLVDGSMDPGATEGFLAVFGDRDRPAAVVAVDRPRDFLRLRKTMDRALTGSATSVAHA</sequence>
<evidence type="ECO:0000256" key="2">
    <source>
        <dbReference type="ARBA" id="ARBA00022630"/>
    </source>
</evidence>